<dbReference type="PROSITE" id="PS50231">
    <property type="entry name" value="RICIN_B_LECTIN"/>
    <property type="match status" value="1"/>
</dbReference>
<reference evidence="7 8" key="1">
    <citation type="submission" date="2023-02" db="EMBL/GenBank/DDBJ databases">
        <title>Description and genomic characterization of Microbulbifer bruguierae sp. nov., isolated from the sediment of mangrove plant Bruguiera sexangula.</title>
        <authorList>
            <person name="Long M."/>
        </authorList>
    </citation>
    <scope>NUCLEOTIDE SEQUENCE [LARGE SCALE GENOMIC DNA]</scope>
    <source>
        <strain evidence="7 8">H12</strain>
    </source>
</reference>
<keyword evidence="4" id="KW-0732">Signal</keyword>
<keyword evidence="2" id="KW-0119">Carbohydrate metabolism</keyword>
<dbReference type="InterPro" id="IPR011050">
    <property type="entry name" value="Pectin_lyase_fold/virulence"/>
</dbReference>
<sequence>MTFNKTRNTLCGWAIALSAILALPLAANAQPVGFASLNGGTTGGAGGSTVTVSTGTALQNAINNTSGPITIYVNGTITPGNSSDSKINVKDTQDVSIIGVGSSGRLDGIGIKIWRANNVIIQNLTIHEVDTGDKDGVSIEGPANNIWVDHNEIYASLNVDKDYYDGLIDSKSGAEYITISYNYLHDSWKASLHGSSDSDSGNRYVTFHHNRWENINSRAPLFRFGYGHIYNNYYYNVESTGINSRMGALLRVENNVFENAQNPLVSFYSDEIGYWDARNNILTNVTWEEGDGIVAGNSMASTTTYNPPYSYSLMSASEVKSHVIACAGVNKGSNCSSSSSGGSSSGGSSSGSNNGTVNGTYRIVPVHSGKAIDVTYCGNTAGTNVQQWTWLNNDCQKWNISTVDGIWHRISPVNATNLALDVDSFSTVAGGNIMLWDYWGGSNQQFRFQSAGSGKWRIINRNSELCMDVNGVSTADGANIMQWTCIAGSTNQQFELIRQ</sequence>
<feature type="chain" id="PRO_5047352253" evidence="4">
    <location>
        <begin position="30"/>
        <end position="499"/>
    </location>
</feature>
<evidence type="ECO:0000256" key="1">
    <source>
        <dbReference type="ARBA" id="ARBA00023239"/>
    </source>
</evidence>
<name>A0ABY8NEZ5_9GAMM</name>
<evidence type="ECO:0000256" key="2">
    <source>
        <dbReference type="RuleBase" id="RU361173"/>
    </source>
</evidence>
<proteinExistence type="inferred from homology"/>
<dbReference type="InterPro" id="IPR035992">
    <property type="entry name" value="Ricin_B-like_lectins"/>
</dbReference>
<protein>
    <submittedName>
        <fullName evidence="7">RICIN domain-containing protein</fullName>
    </submittedName>
</protein>
<dbReference type="InterPro" id="IPR012334">
    <property type="entry name" value="Pectin_lyas_fold"/>
</dbReference>
<dbReference type="Pfam" id="PF00652">
    <property type="entry name" value="Ricin_B_lectin"/>
    <property type="match status" value="1"/>
</dbReference>
<feature type="domain" description="Pectate lyase" evidence="6">
    <location>
        <begin position="45"/>
        <end position="263"/>
    </location>
</feature>
<gene>
    <name evidence="7" type="ORF">PVT68_14915</name>
</gene>
<keyword evidence="2" id="KW-0964">Secreted</keyword>
<dbReference type="CDD" id="cd00161">
    <property type="entry name" value="beta-trefoil_Ricin-like"/>
    <property type="match status" value="1"/>
</dbReference>
<dbReference type="PANTHER" id="PTHR31683">
    <property type="entry name" value="PECTATE LYASE 18-RELATED"/>
    <property type="match status" value="1"/>
</dbReference>
<dbReference type="InterPro" id="IPR000772">
    <property type="entry name" value="Ricin_B_lectin"/>
</dbReference>
<organism evidence="7 8">
    <name type="scientific">Microbulbifer bruguierae</name>
    <dbReference type="NCBI Taxonomy" id="3029061"/>
    <lineage>
        <taxon>Bacteria</taxon>
        <taxon>Pseudomonadati</taxon>
        <taxon>Pseudomonadota</taxon>
        <taxon>Gammaproteobacteria</taxon>
        <taxon>Cellvibrionales</taxon>
        <taxon>Microbulbiferaceae</taxon>
        <taxon>Microbulbifer</taxon>
    </lineage>
</organism>
<dbReference type="PANTHER" id="PTHR31683:SF18">
    <property type="entry name" value="PECTATE LYASE 21-RELATED"/>
    <property type="match status" value="1"/>
</dbReference>
<dbReference type="Gene3D" id="2.160.20.10">
    <property type="entry name" value="Single-stranded right-handed beta-helix, Pectin lyase-like"/>
    <property type="match status" value="1"/>
</dbReference>
<dbReference type="RefSeq" id="WP_280319349.1">
    <property type="nucleotide sequence ID" value="NZ_CP118605.1"/>
</dbReference>
<feature type="domain" description="Ricin B lectin" evidence="5">
    <location>
        <begin position="358"/>
        <end position="497"/>
    </location>
</feature>
<evidence type="ECO:0000259" key="5">
    <source>
        <dbReference type="SMART" id="SM00458"/>
    </source>
</evidence>
<evidence type="ECO:0000256" key="4">
    <source>
        <dbReference type="SAM" id="SignalP"/>
    </source>
</evidence>
<evidence type="ECO:0000259" key="6">
    <source>
        <dbReference type="SMART" id="SM00656"/>
    </source>
</evidence>
<dbReference type="Proteomes" id="UP001236500">
    <property type="component" value="Chromosome"/>
</dbReference>
<dbReference type="SUPFAM" id="SSF50370">
    <property type="entry name" value="Ricin B-like lectins"/>
    <property type="match status" value="1"/>
</dbReference>
<evidence type="ECO:0000313" key="7">
    <source>
        <dbReference type="EMBL" id="WGL16053.1"/>
    </source>
</evidence>
<dbReference type="SMART" id="SM00458">
    <property type="entry name" value="RICIN"/>
    <property type="match status" value="1"/>
</dbReference>
<dbReference type="Pfam" id="PF00544">
    <property type="entry name" value="Pectate_lyase_4"/>
    <property type="match status" value="1"/>
</dbReference>
<dbReference type="Gene3D" id="2.80.10.50">
    <property type="match status" value="3"/>
</dbReference>
<comment type="subcellular location">
    <subcellularLocation>
        <location evidence="2">Secreted</location>
    </subcellularLocation>
</comment>
<accession>A0ABY8NEZ5</accession>
<keyword evidence="2" id="KW-0624">Polysaccharide degradation</keyword>
<evidence type="ECO:0000256" key="3">
    <source>
        <dbReference type="SAM" id="MobiDB-lite"/>
    </source>
</evidence>
<evidence type="ECO:0000313" key="8">
    <source>
        <dbReference type="Proteomes" id="UP001236500"/>
    </source>
</evidence>
<dbReference type="SMART" id="SM00656">
    <property type="entry name" value="Amb_all"/>
    <property type="match status" value="1"/>
</dbReference>
<feature type="region of interest" description="Disordered" evidence="3">
    <location>
        <begin position="332"/>
        <end position="354"/>
    </location>
</feature>
<dbReference type="InterPro" id="IPR045032">
    <property type="entry name" value="PEL"/>
</dbReference>
<dbReference type="SUPFAM" id="SSF51126">
    <property type="entry name" value="Pectin lyase-like"/>
    <property type="match status" value="1"/>
</dbReference>
<feature type="signal peptide" evidence="4">
    <location>
        <begin position="1"/>
        <end position="29"/>
    </location>
</feature>
<feature type="compositionally biased region" description="Low complexity" evidence="3">
    <location>
        <begin position="332"/>
        <end position="342"/>
    </location>
</feature>
<keyword evidence="8" id="KW-1185">Reference proteome</keyword>
<comment type="similarity">
    <text evidence="2">Belongs to the polysaccharide lyase 1 family.</text>
</comment>
<dbReference type="InterPro" id="IPR002022">
    <property type="entry name" value="Pec_lyase"/>
</dbReference>
<dbReference type="EMBL" id="CP118605">
    <property type="protein sequence ID" value="WGL16053.1"/>
    <property type="molecule type" value="Genomic_DNA"/>
</dbReference>
<keyword evidence="1 2" id="KW-0456">Lyase</keyword>